<reference evidence="9" key="1">
    <citation type="journal article" date="2015" name="Genome Announc.">
        <title>Draft Genome Sequence of Anaerolineae Strain TC1, a Novel Isolate from a Methanogenic Wastewater Treatment System.</title>
        <authorList>
            <person name="Matsuura N."/>
            <person name="Tourlousse D.M."/>
            <person name="Sun L."/>
            <person name="Toyonaga M."/>
            <person name="Kuroda K."/>
            <person name="Ohashi A."/>
            <person name="Cruz R."/>
            <person name="Yamaguchi T."/>
            <person name="Sekiguchi Y."/>
        </authorList>
    </citation>
    <scope>NUCLEOTIDE SEQUENCE [LARGE SCALE GENOMIC DNA]</scope>
    <source>
        <strain evidence="9">TC1</strain>
    </source>
</reference>
<keyword evidence="10" id="KW-1185">Reference proteome</keyword>
<dbReference type="OrthoDB" id="9797838at2"/>
<dbReference type="CDD" id="cd06579">
    <property type="entry name" value="TM_PBP1_transp_AraH_like"/>
    <property type="match status" value="1"/>
</dbReference>
<dbReference type="PANTHER" id="PTHR32196:SF21">
    <property type="entry name" value="ABC TRANSPORTER PERMEASE PROTEIN YPHD-RELATED"/>
    <property type="match status" value="1"/>
</dbReference>
<protein>
    <submittedName>
        <fullName evidence="9">Ribose/xylose/arabinose/galactoside ABC-type transport system, permease component</fullName>
    </submittedName>
</protein>
<keyword evidence="5 8" id="KW-0812">Transmembrane</keyword>
<feature type="transmembrane region" description="Helical" evidence="8">
    <location>
        <begin position="167"/>
        <end position="189"/>
    </location>
</feature>
<dbReference type="EMBL" id="DF968181">
    <property type="protein sequence ID" value="GAP40054.1"/>
    <property type="molecule type" value="Genomic_DNA"/>
</dbReference>
<dbReference type="STRING" id="1678840.ATC1_1317"/>
<keyword evidence="7 8" id="KW-0472">Membrane</keyword>
<feature type="transmembrane region" description="Helical" evidence="8">
    <location>
        <begin position="256"/>
        <end position="287"/>
    </location>
</feature>
<keyword evidence="4" id="KW-0997">Cell inner membrane</keyword>
<comment type="subcellular location">
    <subcellularLocation>
        <location evidence="1">Cell membrane</location>
        <topology evidence="1">Multi-pass membrane protein</topology>
    </subcellularLocation>
</comment>
<dbReference type="GO" id="GO:0005886">
    <property type="term" value="C:plasma membrane"/>
    <property type="evidence" value="ECO:0007669"/>
    <property type="project" value="UniProtKB-SubCell"/>
</dbReference>
<accession>A0A0S7BSW8</accession>
<feature type="transmembrane region" description="Helical" evidence="8">
    <location>
        <begin position="220"/>
        <end position="244"/>
    </location>
</feature>
<keyword evidence="2" id="KW-0813">Transport</keyword>
<evidence type="ECO:0000256" key="3">
    <source>
        <dbReference type="ARBA" id="ARBA00022475"/>
    </source>
</evidence>
<evidence type="ECO:0000256" key="6">
    <source>
        <dbReference type="ARBA" id="ARBA00022989"/>
    </source>
</evidence>
<keyword evidence="6 8" id="KW-1133">Transmembrane helix</keyword>
<feature type="transmembrane region" description="Helical" evidence="8">
    <location>
        <begin position="299"/>
        <end position="318"/>
    </location>
</feature>
<dbReference type="Pfam" id="PF02653">
    <property type="entry name" value="BPD_transp_2"/>
    <property type="match status" value="1"/>
</dbReference>
<feature type="transmembrane region" description="Helical" evidence="8">
    <location>
        <begin position="12"/>
        <end position="31"/>
    </location>
</feature>
<feature type="transmembrane region" description="Helical" evidence="8">
    <location>
        <begin position="117"/>
        <end position="137"/>
    </location>
</feature>
<evidence type="ECO:0000256" key="7">
    <source>
        <dbReference type="ARBA" id="ARBA00023136"/>
    </source>
</evidence>
<evidence type="ECO:0000313" key="10">
    <source>
        <dbReference type="Proteomes" id="UP000053370"/>
    </source>
</evidence>
<dbReference type="PANTHER" id="PTHR32196">
    <property type="entry name" value="ABC TRANSPORTER PERMEASE PROTEIN YPHD-RELATED-RELATED"/>
    <property type="match status" value="1"/>
</dbReference>
<evidence type="ECO:0000313" key="9">
    <source>
        <dbReference type="EMBL" id="GAP40054.1"/>
    </source>
</evidence>
<proteinExistence type="predicted"/>
<keyword evidence="3" id="KW-1003">Cell membrane</keyword>
<dbReference type="InterPro" id="IPR001851">
    <property type="entry name" value="ABC_transp_permease"/>
</dbReference>
<feature type="transmembrane region" description="Helical" evidence="8">
    <location>
        <begin position="88"/>
        <end position="111"/>
    </location>
</feature>
<evidence type="ECO:0000256" key="2">
    <source>
        <dbReference type="ARBA" id="ARBA00022448"/>
    </source>
</evidence>
<dbReference type="Proteomes" id="UP000053370">
    <property type="component" value="Unassembled WGS sequence"/>
</dbReference>
<name>A0A0S7BSW8_9CHLR</name>
<feature type="transmembrane region" description="Helical" evidence="8">
    <location>
        <begin position="51"/>
        <end position="81"/>
    </location>
</feature>
<evidence type="ECO:0000256" key="5">
    <source>
        <dbReference type="ARBA" id="ARBA00022692"/>
    </source>
</evidence>
<evidence type="ECO:0000256" key="1">
    <source>
        <dbReference type="ARBA" id="ARBA00004651"/>
    </source>
</evidence>
<dbReference type="GO" id="GO:0022857">
    <property type="term" value="F:transmembrane transporter activity"/>
    <property type="evidence" value="ECO:0007669"/>
    <property type="project" value="InterPro"/>
</dbReference>
<evidence type="ECO:0000256" key="4">
    <source>
        <dbReference type="ARBA" id="ARBA00022519"/>
    </source>
</evidence>
<gene>
    <name evidence="9" type="ORF">ATC1_1317</name>
</gene>
<dbReference type="PATRIC" id="fig|1678840.3.peg.1221"/>
<evidence type="ECO:0000256" key="8">
    <source>
        <dbReference type="SAM" id="Phobius"/>
    </source>
</evidence>
<dbReference type="AlphaFoldDB" id="A0A0S7BSW8"/>
<organism evidence="9">
    <name type="scientific">Flexilinea flocculi</name>
    <dbReference type="NCBI Taxonomy" id="1678840"/>
    <lineage>
        <taxon>Bacteria</taxon>
        <taxon>Bacillati</taxon>
        <taxon>Chloroflexota</taxon>
        <taxon>Anaerolineae</taxon>
        <taxon>Anaerolineales</taxon>
        <taxon>Anaerolineaceae</taxon>
        <taxon>Flexilinea</taxon>
    </lineage>
</organism>
<dbReference type="RefSeq" id="WP_062279031.1">
    <property type="nucleotide sequence ID" value="NZ_DF968181.1"/>
</dbReference>
<sequence length="331" mass="35990">MKKILFRHESFLAFAIILFSIIITLINPSFFTLENFFDLLKSFSLTGTFAIGMLFVLISGGIDLSFTAIATVSGYTIAVLLLNMGDRLNILLIFLIAGVIGVLLGILNGAIIDMFKIPSMITTIATSNIFYGLLTVITKGKWLYGFPTWFGDFAQIRIITLRTAEGWPYGLSIITLIWIVLLLAAWFILKFTVLGRSIYAMGSNPVSAQRAGFNLRRLHLFVYGFMGLMAGFGSVIQALLVQTVAPNSLVGKEMDVIAAVVLGGASLTGGTGTVLGALLGVTLLGILGNGMTLMHVPSLWYKVIIGVVILVSVSFTAYRRKQSIRKRVITE</sequence>